<dbReference type="SUPFAM" id="SSF56300">
    <property type="entry name" value="Metallo-dependent phosphatases"/>
    <property type="match status" value="1"/>
</dbReference>
<evidence type="ECO:0000256" key="1">
    <source>
        <dbReference type="ARBA" id="ARBA00010555"/>
    </source>
</evidence>
<comment type="function">
    <text evidence="7">SbcCD cleaves DNA hairpin structures. These structures can inhibit DNA replication and are intermediates in certain DNA recombination reactions. The complex acts as a 3'-&gt;5' double strand exonuclease that can open hairpins. It also has a 5' single-strand endonuclease activity.</text>
</comment>
<dbReference type="InterPro" id="IPR029052">
    <property type="entry name" value="Metallo-depent_PP-like"/>
</dbReference>
<evidence type="ECO:0000256" key="6">
    <source>
        <dbReference type="ARBA" id="ARBA00022839"/>
    </source>
</evidence>
<comment type="subunit">
    <text evidence="2 7">Heterodimer of SbcC and SbcD.</text>
</comment>
<keyword evidence="7" id="KW-0255">Endonuclease</keyword>
<dbReference type="InterPro" id="IPR041796">
    <property type="entry name" value="Mre11_N"/>
</dbReference>
<dbReference type="CDD" id="cd00840">
    <property type="entry name" value="MPP_Mre11_N"/>
    <property type="match status" value="1"/>
</dbReference>
<comment type="similarity">
    <text evidence="1 7">Belongs to the SbcD family.</text>
</comment>
<organism evidence="10 11">
    <name type="scientific">Asanoa ishikariensis</name>
    <dbReference type="NCBI Taxonomy" id="137265"/>
    <lineage>
        <taxon>Bacteria</taxon>
        <taxon>Bacillati</taxon>
        <taxon>Actinomycetota</taxon>
        <taxon>Actinomycetes</taxon>
        <taxon>Micromonosporales</taxon>
        <taxon>Micromonosporaceae</taxon>
        <taxon>Asanoa</taxon>
    </lineage>
</organism>
<evidence type="ECO:0000256" key="7">
    <source>
        <dbReference type="RuleBase" id="RU363069"/>
    </source>
</evidence>
<evidence type="ECO:0000313" key="11">
    <source>
        <dbReference type="Proteomes" id="UP000199632"/>
    </source>
</evidence>
<sequence>MRILHTSDWHVGKVLKGQSRVEEHVAVLAQVVEIARAEQPDLVIVAGDLYDTAAPSPESTRLVTRALSALRRTGADVVAIGGNHDNGAALDALRPWADAAGITLRGSVRDQPAEHVIEGTTSAGERWRLVALPFLSQRYAVRAVEMYDLTAAEATQTYADHLARLLGKLTEGFSEAGVVNLVTAHVTVVGASQGGGERESQTVLGYAVPATVFPNNTHYVALGHLHRAQTVLGPCQIRYSGSPLAIDFGEGENVPAVSVVDVTAQTAAKVREVPVTSASALRTVRGSLEQLASLKTGDAWLRVYVRELPRAGLREEVQEMLPRALEVRIDPDMIASTPGPRAEERAGRSPRDLFADYLASRGVSDEGVQELFDELYEETSA</sequence>
<dbReference type="Pfam" id="PF00149">
    <property type="entry name" value="Metallophos"/>
    <property type="match status" value="1"/>
</dbReference>
<keyword evidence="6 7" id="KW-0269">Exonuclease</keyword>
<keyword evidence="5 7" id="KW-0378">Hydrolase</keyword>
<dbReference type="RefSeq" id="WP_090795021.1">
    <property type="nucleotide sequence ID" value="NZ_BOND01000020.1"/>
</dbReference>
<evidence type="ECO:0000313" key="10">
    <source>
        <dbReference type="EMBL" id="SDZ28897.1"/>
    </source>
</evidence>
<dbReference type="STRING" id="137265.SAMN05421684_4192"/>
<dbReference type="Pfam" id="PF12320">
    <property type="entry name" value="SbcD_C"/>
    <property type="match status" value="1"/>
</dbReference>
<dbReference type="OrthoDB" id="9773856at2"/>
<accession>A0A1H3RT71</accession>
<dbReference type="Gene3D" id="3.60.21.10">
    <property type="match status" value="1"/>
</dbReference>
<proteinExistence type="inferred from homology"/>
<dbReference type="AlphaFoldDB" id="A0A1H3RT71"/>
<evidence type="ECO:0000259" key="8">
    <source>
        <dbReference type="Pfam" id="PF00149"/>
    </source>
</evidence>
<evidence type="ECO:0000256" key="3">
    <source>
        <dbReference type="ARBA" id="ARBA00013365"/>
    </source>
</evidence>
<protein>
    <recommendedName>
        <fullName evidence="3 7">Nuclease SbcCD subunit D</fullName>
    </recommendedName>
</protein>
<keyword evidence="7" id="KW-0235">DNA replication</keyword>
<evidence type="ECO:0000256" key="4">
    <source>
        <dbReference type="ARBA" id="ARBA00022722"/>
    </source>
</evidence>
<keyword evidence="7" id="KW-0233">DNA recombination</keyword>
<keyword evidence="11" id="KW-1185">Reference proteome</keyword>
<evidence type="ECO:0000256" key="2">
    <source>
        <dbReference type="ARBA" id="ARBA00011322"/>
    </source>
</evidence>
<evidence type="ECO:0000259" key="9">
    <source>
        <dbReference type="Pfam" id="PF12320"/>
    </source>
</evidence>
<gene>
    <name evidence="7" type="primary">sbcD</name>
    <name evidence="10" type="ORF">SAMN05421684_4192</name>
</gene>
<dbReference type="InterPro" id="IPR004843">
    <property type="entry name" value="Calcineurin-like_PHP"/>
</dbReference>
<name>A0A1H3RT71_9ACTN</name>
<dbReference type="Proteomes" id="UP000199632">
    <property type="component" value="Unassembled WGS sequence"/>
</dbReference>
<reference evidence="11" key="1">
    <citation type="submission" date="2016-10" db="EMBL/GenBank/DDBJ databases">
        <authorList>
            <person name="Varghese N."/>
            <person name="Submissions S."/>
        </authorList>
    </citation>
    <scope>NUCLEOTIDE SEQUENCE [LARGE SCALE GENOMIC DNA]</scope>
    <source>
        <strain evidence="11">DSM 44718</strain>
    </source>
</reference>
<dbReference type="GO" id="GO:0006260">
    <property type="term" value="P:DNA replication"/>
    <property type="evidence" value="ECO:0007669"/>
    <property type="project" value="UniProtKB-KW"/>
</dbReference>
<dbReference type="EMBL" id="FNQB01000002">
    <property type="protein sequence ID" value="SDZ28897.1"/>
    <property type="molecule type" value="Genomic_DNA"/>
</dbReference>
<feature type="domain" description="Nuclease SbcCD subunit D C-terminal" evidence="9">
    <location>
        <begin position="280"/>
        <end position="360"/>
    </location>
</feature>
<dbReference type="InterPro" id="IPR050535">
    <property type="entry name" value="DNA_Repair-Maintenance_Comp"/>
</dbReference>
<feature type="domain" description="Calcineurin-like phosphoesterase" evidence="8">
    <location>
        <begin position="1"/>
        <end position="226"/>
    </location>
</feature>
<dbReference type="GO" id="GO:0004519">
    <property type="term" value="F:endonuclease activity"/>
    <property type="evidence" value="ECO:0007669"/>
    <property type="project" value="UniProtKB-KW"/>
</dbReference>
<dbReference type="InterPro" id="IPR026843">
    <property type="entry name" value="SbcD_C"/>
</dbReference>
<dbReference type="GO" id="GO:0006310">
    <property type="term" value="P:DNA recombination"/>
    <property type="evidence" value="ECO:0007669"/>
    <property type="project" value="UniProtKB-KW"/>
</dbReference>
<dbReference type="NCBIfam" id="TIGR00619">
    <property type="entry name" value="sbcd"/>
    <property type="match status" value="1"/>
</dbReference>
<dbReference type="PANTHER" id="PTHR30337:SF0">
    <property type="entry name" value="NUCLEASE SBCCD SUBUNIT D"/>
    <property type="match status" value="1"/>
</dbReference>
<dbReference type="PANTHER" id="PTHR30337">
    <property type="entry name" value="COMPONENT OF ATP-DEPENDENT DSDNA EXONUCLEASE"/>
    <property type="match status" value="1"/>
</dbReference>
<dbReference type="InterPro" id="IPR004593">
    <property type="entry name" value="SbcD"/>
</dbReference>
<dbReference type="GO" id="GO:0008408">
    <property type="term" value="F:3'-5' exonuclease activity"/>
    <property type="evidence" value="ECO:0007669"/>
    <property type="project" value="InterPro"/>
</dbReference>
<evidence type="ECO:0000256" key="5">
    <source>
        <dbReference type="ARBA" id="ARBA00022801"/>
    </source>
</evidence>
<keyword evidence="4 7" id="KW-0540">Nuclease</keyword>